<reference evidence="2" key="1">
    <citation type="journal article" date="2022" name="bioRxiv">
        <title>Sequencing and chromosome-scale assembly of the giantPleurodeles waltlgenome.</title>
        <authorList>
            <person name="Brown T."/>
            <person name="Elewa A."/>
            <person name="Iarovenko S."/>
            <person name="Subramanian E."/>
            <person name="Araus A.J."/>
            <person name="Petzold A."/>
            <person name="Susuki M."/>
            <person name="Suzuki K.-i.T."/>
            <person name="Hayashi T."/>
            <person name="Toyoda A."/>
            <person name="Oliveira C."/>
            <person name="Osipova E."/>
            <person name="Leigh N.D."/>
            <person name="Simon A."/>
            <person name="Yun M.H."/>
        </authorList>
    </citation>
    <scope>NUCLEOTIDE SEQUENCE</scope>
    <source>
        <strain evidence="2">20211129_DDA</strain>
        <tissue evidence="2">Liver</tissue>
    </source>
</reference>
<keyword evidence="3" id="KW-1185">Reference proteome</keyword>
<dbReference type="Proteomes" id="UP001066276">
    <property type="component" value="Chromosome 5"/>
</dbReference>
<evidence type="ECO:0000256" key="1">
    <source>
        <dbReference type="SAM" id="MobiDB-lite"/>
    </source>
</evidence>
<comment type="caution">
    <text evidence="2">The sequence shown here is derived from an EMBL/GenBank/DDBJ whole genome shotgun (WGS) entry which is preliminary data.</text>
</comment>
<feature type="region of interest" description="Disordered" evidence="1">
    <location>
        <begin position="132"/>
        <end position="152"/>
    </location>
</feature>
<evidence type="ECO:0000313" key="2">
    <source>
        <dbReference type="EMBL" id="KAJ1148377.1"/>
    </source>
</evidence>
<evidence type="ECO:0000313" key="3">
    <source>
        <dbReference type="Proteomes" id="UP001066276"/>
    </source>
</evidence>
<feature type="compositionally biased region" description="Basic and acidic residues" evidence="1">
    <location>
        <begin position="134"/>
        <end position="152"/>
    </location>
</feature>
<dbReference type="AlphaFoldDB" id="A0AAV7R6I6"/>
<organism evidence="2 3">
    <name type="scientific">Pleurodeles waltl</name>
    <name type="common">Iberian ribbed newt</name>
    <dbReference type="NCBI Taxonomy" id="8319"/>
    <lineage>
        <taxon>Eukaryota</taxon>
        <taxon>Metazoa</taxon>
        <taxon>Chordata</taxon>
        <taxon>Craniata</taxon>
        <taxon>Vertebrata</taxon>
        <taxon>Euteleostomi</taxon>
        <taxon>Amphibia</taxon>
        <taxon>Batrachia</taxon>
        <taxon>Caudata</taxon>
        <taxon>Salamandroidea</taxon>
        <taxon>Salamandridae</taxon>
        <taxon>Pleurodelinae</taxon>
        <taxon>Pleurodeles</taxon>
    </lineage>
</organism>
<sequence length="152" mass="16266">MKKEAGGLQRNTMLQDLAGGFKPLGRREAVLESATTPLWQGLPRVVVRGCRRLAAVMSSVTWEAGGLRDDEGSKRASKDSVLWYLTGNFKPQGWRERRVLAPPPVAKAPGGCGEGLQEAGSDNVLWVLDAGGLSDKESGGRTSKESHALGPR</sequence>
<accession>A0AAV7R6I6</accession>
<gene>
    <name evidence="2" type="ORF">NDU88_001214</name>
</gene>
<dbReference type="EMBL" id="JANPWB010000009">
    <property type="protein sequence ID" value="KAJ1148377.1"/>
    <property type="molecule type" value="Genomic_DNA"/>
</dbReference>
<name>A0AAV7R6I6_PLEWA</name>
<proteinExistence type="predicted"/>
<protein>
    <submittedName>
        <fullName evidence="2">Uncharacterized protein</fullName>
    </submittedName>
</protein>